<dbReference type="EMBL" id="CP028475">
    <property type="protein sequence ID" value="AVW91304.1"/>
    <property type="molecule type" value="Genomic_DNA"/>
</dbReference>
<sequence length="249" mass="27621">MLISIGIVFATVAAVFAIYTLMRVLMSRAPNSRTQDLAASVVFRVSALHGLVLALVFASEVVEYNQLSFESASEVNAISDIYFDSMRYGEGTEAIRIAMRAYLDHIPTEEWNSLGRTGDLSGSAWVAWDDAYTAILDLTPASPRQDALRDNMLDKIHAIAENRDMREYQAKTGLNVLFWIAAIVGVVMVSAGYYTFAPTRDNVILLSIFSAYTGFILFTIYAMSNPFSDPAALKPRLFFELRADIAKIE</sequence>
<evidence type="ECO:0000313" key="2">
    <source>
        <dbReference type="EMBL" id="AVW91304.1"/>
    </source>
</evidence>
<dbReference type="RefSeq" id="WP_107719750.1">
    <property type="nucleotide sequence ID" value="NZ_CP028475.1"/>
</dbReference>
<reference evidence="2 3" key="1">
    <citation type="submission" date="2018-03" db="EMBL/GenBank/DDBJ databases">
        <title>The Complete Genome of Celeribacter baekdonensis strain LH4, a Thiosulfate-Oxidizing Alphaproteobacterium Isolated from Gulf of Mexico Continental Slope Sediments.</title>
        <authorList>
            <person name="Flood B.E."/>
            <person name="Bailey J.V."/>
            <person name="Leprich D."/>
        </authorList>
    </citation>
    <scope>NUCLEOTIDE SEQUENCE [LARGE SCALE GENOMIC DNA]</scope>
    <source>
        <strain evidence="2 3">LH4</strain>
    </source>
</reference>
<dbReference type="AlphaFoldDB" id="A0A2R4M267"/>
<dbReference type="Proteomes" id="UP000241447">
    <property type="component" value="Chromosome"/>
</dbReference>
<feature type="transmembrane region" description="Helical" evidence="1">
    <location>
        <begin position="176"/>
        <end position="196"/>
    </location>
</feature>
<evidence type="ECO:0008006" key="4">
    <source>
        <dbReference type="Google" id="ProtNLM"/>
    </source>
</evidence>
<keyword evidence="1" id="KW-1133">Transmembrane helix</keyword>
<feature type="transmembrane region" description="Helical" evidence="1">
    <location>
        <begin position="37"/>
        <end position="58"/>
    </location>
</feature>
<name>A0A2R4M267_9RHOB</name>
<dbReference type="OrthoDB" id="8016862at2"/>
<proteinExistence type="predicted"/>
<feature type="transmembrane region" description="Helical" evidence="1">
    <location>
        <begin position="6"/>
        <end position="25"/>
    </location>
</feature>
<dbReference type="KEGG" id="cbak:DA792_09610"/>
<evidence type="ECO:0000313" key="3">
    <source>
        <dbReference type="Proteomes" id="UP000241447"/>
    </source>
</evidence>
<feature type="transmembrane region" description="Helical" evidence="1">
    <location>
        <begin position="203"/>
        <end position="223"/>
    </location>
</feature>
<organism evidence="2 3">
    <name type="scientific">Celeribacter baekdonensis</name>
    <dbReference type="NCBI Taxonomy" id="875171"/>
    <lineage>
        <taxon>Bacteria</taxon>
        <taxon>Pseudomonadati</taxon>
        <taxon>Pseudomonadota</taxon>
        <taxon>Alphaproteobacteria</taxon>
        <taxon>Rhodobacterales</taxon>
        <taxon>Roseobacteraceae</taxon>
        <taxon>Celeribacter</taxon>
    </lineage>
</organism>
<keyword evidence="1" id="KW-0472">Membrane</keyword>
<protein>
    <recommendedName>
        <fullName evidence="4">DUF4239 domain-containing protein</fullName>
    </recommendedName>
</protein>
<keyword evidence="1" id="KW-0812">Transmembrane</keyword>
<dbReference type="Pfam" id="PF14023">
    <property type="entry name" value="Bestrophin-like"/>
    <property type="match status" value="1"/>
</dbReference>
<dbReference type="InterPro" id="IPR025333">
    <property type="entry name" value="DUF4239"/>
</dbReference>
<gene>
    <name evidence="2" type="ORF">DA792_09610</name>
</gene>
<accession>A0A2R4M267</accession>
<evidence type="ECO:0000256" key="1">
    <source>
        <dbReference type="SAM" id="Phobius"/>
    </source>
</evidence>